<evidence type="ECO:0000256" key="4">
    <source>
        <dbReference type="ARBA" id="ARBA00022525"/>
    </source>
</evidence>
<dbReference type="PANTHER" id="PTHR11419">
    <property type="entry name" value="INTERFERON GAMMA"/>
    <property type="match status" value="1"/>
</dbReference>
<sequence>MSSCCGSVCLLVLLGVVLTFGSPVQFISDNLERTHKSIEDVLELKALEIGSKPLFSSVIRSINTSCQRKDDIQLMNVTLDIYMRIFSNILQHNEHHNTGSQSLLASLPEEKRSQVTSTLTVLRRETEKVKRHLSHPSHNKEDVLSRLNEIKVDDPLAQKKALAEFLEIYHVASTISHRC</sequence>
<organism evidence="7">
    <name type="scientific">Oplegnathus fasciatus</name>
    <name type="common">Barred knifejaw</name>
    <name type="synonym">Scaradon fasciatus</name>
    <dbReference type="NCBI Taxonomy" id="163134"/>
    <lineage>
        <taxon>Eukaryota</taxon>
        <taxon>Metazoa</taxon>
        <taxon>Chordata</taxon>
        <taxon>Craniata</taxon>
        <taxon>Vertebrata</taxon>
        <taxon>Euteleostomi</taxon>
        <taxon>Actinopterygii</taxon>
        <taxon>Neopterygii</taxon>
        <taxon>Teleostei</taxon>
        <taxon>Neoteleostei</taxon>
        <taxon>Acanthomorphata</taxon>
        <taxon>Eupercaria</taxon>
        <taxon>Centrarchiformes</taxon>
        <taxon>Terapontoidei</taxon>
        <taxon>Oplegnathidae</taxon>
        <taxon>Oplegnathus</taxon>
    </lineage>
</organism>
<comment type="subcellular location">
    <subcellularLocation>
        <location evidence="1">Secreted</location>
    </subcellularLocation>
</comment>
<dbReference type="InterPro" id="IPR009079">
    <property type="entry name" value="4_helix_cytokine-like_core"/>
</dbReference>
<dbReference type="GO" id="GO:0005133">
    <property type="term" value="F:type II interferon receptor binding"/>
    <property type="evidence" value="ECO:0007669"/>
    <property type="project" value="InterPro"/>
</dbReference>
<dbReference type="SUPFAM" id="SSF47266">
    <property type="entry name" value="4-helical cytokines"/>
    <property type="match status" value="1"/>
</dbReference>
<evidence type="ECO:0000256" key="2">
    <source>
        <dbReference type="ARBA" id="ARBA00007566"/>
    </source>
</evidence>
<evidence type="ECO:0000313" key="7">
    <source>
        <dbReference type="EMBL" id="QDE10279.1"/>
    </source>
</evidence>
<dbReference type="GO" id="GO:0006955">
    <property type="term" value="P:immune response"/>
    <property type="evidence" value="ECO:0007669"/>
    <property type="project" value="InterPro"/>
</dbReference>
<feature type="chain" id="PRO_5021445043" evidence="6">
    <location>
        <begin position="20"/>
        <end position="179"/>
    </location>
</feature>
<reference evidence="7" key="1">
    <citation type="submission" date="2018-11" db="EMBL/GenBank/DDBJ databases">
        <title>Identification and expression analysis of two interferon gamma genes in rock bream, Oplegnathus fasciatus.</title>
        <authorList>
            <person name="Yang Y."/>
            <person name="Park J."/>
            <person name="Lim J."/>
            <person name="Park T."/>
            <person name="Hong S."/>
        </authorList>
    </citation>
    <scope>NUCLEOTIDE SEQUENCE</scope>
</reference>
<dbReference type="AlphaFoldDB" id="A0A4Y5WRE3"/>
<keyword evidence="3" id="KW-0202">Cytokine</keyword>
<dbReference type="GO" id="GO:0005615">
    <property type="term" value="C:extracellular space"/>
    <property type="evidence" value="ECO:0007669"/>
    <property type="project" value="UniProtKB-KW"/>
</dbReference>
<evidence type="ECO:0000256" key="6">
    <source>
        <dbReference type="SAM" id="SignalP"/>
    </source>
</evidence>
<dbReference type="InterPro" id="IPR002069">
    <property type="entry name" value="Interferon_gamma"/>
</dbReference>
<protein>
    <submittedName>
        <fullName evidence="7">Interferon gamma-related protein</fullName>
    </submittedName>
</protein>
<proteinExistence type="inferred from homology"/>
<feature type="signal peptide" evidence="6">
    <location>
        <begin position="1"/>
        <end position="19"/>
    </location>
</feature>
<evidence type="ECO:0000256" key="1">
    <source>
        <dbReference type="ARBA" id="ARBA00004613"/>
    </source>
</evidence>
<keyword evidence="5" id="KW-0325">Glycoprotein</keyword>
<evidence type="ECO:0000256" key="3">
    <source>
        <dbReference type="ARBA" id="ARBA00022514"/>
    </source>
</evidence>
<evidence type="ECO:0000256" key="5">
    <source>
        <dbReference type="ARBA" id="ARBA00023180"/>
    </source>
</evidence>
<dbReference type="PANTHER" id="PTHR11419:SF0">
    <property type="entry name" value="INTERFERON GAMMA"/>
    <property type="match status" value="1"/>
</dbReference>
<dbReference type="GO" id="GO:0005125">
    <property type="term" value="F:cytokine activity"/>
    <property type="evidence" value="ECO:0007669"/>
    <property type="project" value="UniProtKB-KW"/>
</dbReference>
<dbReference type="Gene3D" id="1.20.1250.10">
    <property type="match status" value="1"/>
</dbReference>
<name>A0A4Y5WRE3_OPLFA</name>
<keyword evidence="6" id="KW-0732">Signal</keyword>
<accession>A0A4Y5WRE3</accession>
<comment type="similarity">
    <text evidence="2">Belongs to the type II (or gamma) interferon family.</text>
</comment>
<dbReference type="EMBL" id="MK243399">
    <property type="protein sequence ID" value="QDE10279.1"/>
    <property type="molecule type" value="Genomic_DNA"/>
</dbReference>
<keyword evidence="4" id="KW-0964">Secreted</keyword>